<comment type="caution">
    <text evidence="2">The sequence shown here is derived from an EMBL/GenBank/DDBJ whole genome shotgun (WGS) entry which is preliminary data.</text>
</comment>
<keyword evidence="1" id="KW-1133">Transmembrane helix</keyword>
<protein>
    <submittedName>
        <fullName evidence="2">Uncharacterized protein</fullName>
    </submittedName>
</protein>
<keyword evidence="1" id="KW-0812">Transmembrane</keyword>
<dbReference type="EMBL" id="JAATHJ010000009">
    <property type="protein sequence ID" value="NJP37511.1"/>
    <property type="molecule type" value="Genomic_DNA"/>
</dbReference>
<keyword evidence="1" id="KW-0472">Membrane</keyword>
<organism evidence="2 3">
    <name type="scientific">Alkalicoccus luteus</name>
    <dbReference type="NCBI Taxonomy" id="1237094"/>
    <lineage>
        <taxon>Bacteria</taxon>
        <taxon>Bacillati</taxon>
        <taxon>Bacillota</taxon>
        <taxon>Bacilli</taxon>
        <taxon>Bacillales</taxon>
        <taxon>Bacillaceae</taxon>
        <taxon>Alkalicoccus</taxon>
    </lineage>
</organism>
<reference evidence="2 3" key="1">
    <citation type="submission" date="2020-03" db="EMBL/GenBank/DDBJ databases">
        <title>Assessment of the enzymatic potential of alkaline-tolerant lipase obtained from Bacillus luteus H11 (technogenic soil) for the bioremediation of saline soils contaminated with petroleum substances.</title>
        <authorList>
            <person name="Kalwasinska A."/>
        </authorList>
    </citation>
    <scope>NUCLEOTIDE SEQUENCE [LARGE SCALE GENOMIC DNA]</scope>
    <source>
        <strain evidence="2 3">H11</strain>
    </source>
</reference>
<feature type="transmembrane region" description="Helical" evidence="1">
    <location>
        <begin position="36"/>
        <end position="64"/>
    </location>
</feature>
<dbReference type="Proteomes" id="UP000752012">
    <property type="component" value="Unassembled WGS sequence"/>
</dbReference>
<evidence type="ECO:0000313" key="3">
    <source>
        <dbReference type="Proteomes" id="UP000752012"/>
    </source>
</evidence>
<accession>A0A969PNL7</accession>
<name>A0A969PNL7_9BACI</name>
<sequence length="73" mass="8064">MYTLFLTLAAVIGAWYFGIGLRKSRPLFALGGGSALFLALFLSLDLFLFAPFIPVIVMLIYFIVGKWTDGEKA</sequence>
<evidence type="ECO:0000256" key="1">
    <source>
        <dbReference type="SAM" id="Phobius"/>
    </source>
</evidence>
<dbReference type="RefSeq" id="WP_168006129.1">
    <property type="nucleotide sequence ID" value="NZ_JAATHJ010000009.1"/>
</dbReference>
<proteinExistence type="predicted"/>
<keyword evidence="3" id="KW-1185">Reference proteome</keyword>
<gene>
    <name evidence="2" type="ORF">HCN83_07915</name>
</gene>
<dbReference type="AlphaFoldDB" id="A0A969PNL7"/>
<evidence type="ECO:0000313" key="2">
    <source>
        <dbReference type="EMBL" id="NJP37511.1"/>
    </source>
</evidence>